<sequence length="87" mass="9999">MVKDCMLQKWSIHTDFLKWLKGCIVKWSDHTVPCNTALIGSMCSVYVCKVLKTKLQSVCEDPYAALDVVEWFNNNEFPGNLLDLMIQ</sequence>
<protein>
    <submittedName>
        <fullName evidence="1">Uncharacterized protein</fullName>
    </submittedName>
</protein>
<evidence type="ECO:0000313" key="2">
    <source>
        <dbReference type="Proteomes" id="UP001206925"/>
    </source>
</evidence>
<comment type="caution">
    <text evidence="1">The sequence shown here is derived from an EMBL/GenBank/DDBJ whole genome shotgun (WGS) entry which is preliminary data.</text>
</comment>
<evidence type="ECO:0000313" key="1">
    <source>
        <dbReference type="EMBL" id="KAI7746743.1"/>
    </source>
</evidence>
<dbReference type="AlphaFoldDB" id="A0AAD5GP16"/>
<organism evidence="1 2">
    <name type="scientific">Ambrosia artemisiifolia</name>
    <name type="common">Common ragweed</name>
    <dbReference type="NCBI Taxonomy" id="4212"/>
    <lineage>
        <taxon>Eukaryota</taxon>
        <taxon>Viridiplantae</taxon>
        <taxon>Streptophyta</taxon>
        <taxon>Embryophyta</taxon>
        <taxon>Tracheophyta</taxon>
        <taxon>Spermatophyta</taxon>
        <taxon>Magnoliopsida</taxon>
        <taxon>eudicotyledons</taxon>
        <taxon>Gunneridae</taxon>
        <taxon>Pentapetalae</taxon>
        <taxon>asterids</taxon>
        <taxon>campanulids</taxon>
        <taxon>Asterales</taxon>
        <taxon>Asteraceae</taxon>
        <taxon>Asteroideae</taxon>
        <taxon>Heliantheae alliance</taxon>
        <taxon>Heliantheae</taxon>
        <taxon>Ambrosia</taxon>
    </lineage>
</organism>
<name>A0AAD5GP16_AMBAR</name>
<reference evidence="1" key="1">
    <citation type="submission" date="2022-06" db="EMBL/GenBank/DDBJ databases">
        <title>Uncovering the hologenomic basis of an extraordinary plant invasion.</title>
        <authorList>
            <person name="Bieker V.C."/>
            <person name="Martin M.D."/>
            <person name="Gilbert T."/>
            <person name="Hodgins K."/>
            <person name="Battlay P."/>
            <person name="Petersen B."/>
            <person name="Wilson J."/>
        </authorList>
    </citation>
    <scope>NUCLEOTIDE SEQUENCE</scope>
    <source>
        <strain evidence="1">AA19_3_7</strain>
        <tissue evidence="1">Leaf</tissue>
    </source>
</reference>
<gene>
    <name evidence="1" type="ORF">M8C21_011044</name>
</gene>
<proteinExistence type="predicted"/>
<keyword evidence="2" id="KW-1185">Reference proteome</keyword>
<dbReference type="Proteomes" id="UP001206925">
    <property type="component" value="Unassembled WGS sequence"/>
</dbReference>
<accession>A0AAD5GP16</accession>
<dbReference type="EMBL" id="JAMZMK010006899">
    <property type="protein sequence ID" value="KAI7746743.1"/>
    <property type="molecule type" value="Genomic_DNA"/>
</dbReference>